<accession>A0A1E4TL85</accession>
<proteinExistence type="inferred from homology"/>
<dbReference type="OrthoDB" id="5396at2759"/>
<reference evidence="3" key="1">
    <citation type="submission" date="2016-02" db="EMBL/GenBank/DDBJ databases">
        <title>Comparative genomics of biotechnologically important yeasts.</title>
        <authorList>
            <consortium name="DOE Joint Genome Institute"/>
            <person name="Riley R."/>
            <person name="Haridas S."/>
            <person name="Wolfe K.H."/>
            <person name="Lopes M.R."/>
            <person name="Hittinger C.T."/>
            <person name="Goker M."/>
            <person name="Salamov A."/>
            <person name="Wisecaver J."/>
            <person name="Long T.M."/>
            <person name="Aerts A.L."/>
            <person name="Barry K."/>
            <person name="Choi C."/>
            <person name="Clum A."/>
            <person name="Coughlan A.Y."/>
            <person name="Deshpande S."/>
            <person name="Douglass A.P."/>
            <person name="Hanson S.J."/>
            <person name="Klenk H.-P."/>
            <person name="Labutti K."/>
            <person name="Lapidus A."/>
            <person name="Lindquist E."/>
            <person name="Lipzen A."/>
            <person name="Meier-Kolthoff J.P."/>
            <person name="Ohm R.A."/>
            <person name="Otillar R.P."/>
            <person name="Pangilinan J."/>
            <person name="Peng Y."/>
            <person name="Rokas A."/>
            <person name="Rosa C.A."/>
            <person name="Scheuner C."/>
            <person name="Sibirny A.A."/>
            <person name="Slot J.C."/>
            <person name="Stielow J.B."/>
            <person name="Sun H."/>
            <person name="Kurtzman C.P."/>
            <person name="Blackwell M."/>
            <person name="Jeffries T.W."/>
            <person name="Grigoriev I.V."/>
        </authorList>
    </citation>
    <scope>NUCLEOTIDE SEQUENCE [LARGE SCALE GENOMIC DNA]</scope>
    <source>
        <strain evidence="3">NRRL Y-17796</strain>
    </source>
</reference>
<dbReference type="Proteomes" id="UP000095023">
    <property type="component" value="Unassembled WGS sequence"/>
</dbReference>
<evidence type="ECO:0008006" key="4">
    <source>
        <dbReference type="Google" id="ProtNLM"/>
    </source>
</evidence>
<organism evidence="2 3">
    <name type="scientific">Tortispora caseinolytica NRRL Y-17796</name>
    <dbReference type="NCBI Taxonomy" id="767744"/>
    <lineage>
        <taxon>Eukaryota</taxon>
        <taxon>Fungi</taxon>
        <taxon>Dikarya</taxon>
        <taxon>Ascomycota</taxon>
        <taxon>Saccharomycotina</taxon>
        <taxon>Trigonopsidomycetes</taxon>
        <taxon>Trigonopsidales</taxon>
        <taxon>Trigonopsidaceae</taxon>
        <taxon>Tortispora</taxon>
    </lineage>
</organism>
<dbReference type="GO" id="GO:0019441">
    <property type="term" value="P:L-tryptophan catabolic process to kynurenine"/>
    <property type="evidence" value="ECO:0007669"/>
    <property type="project" value="InterPro"/>
</dbReference>
<evidence type="ECO:0000313" key="3">
    <source>
        <dbReference type="Proteomes" id="UP000095023"/>
    </source>
</evidence>
<name>A0A1E4TL85_9ASCO</name>
<dbReference type="InterPro" id="IPR037175">
    <property type="entry name" value="KFase_sf"/>
</dbReference>
<protein>
    <recommendedName>
        <fullName evidence="4">Cyclase</fullName>
    </recommendedName>
</protein>
<evidence type="ECO:0000256" key="1">
    <source>
        <dbReference type="ARBA" id="ARBA00007865"/>
    </source>
</evidence>
<dbReference type="GO" id="GO:0004061">
    <property type="term" value="F:arylformamidase activity"/>
    <property type="evidence" value="ECO:0007669"/>
    <property type="project" value="InterPro"/>
</dbReference>
<gene>
    <name evidence="2" type="ORF">CANCADRAFT_1108</name>
</gene>
<dbReference type="PANTHER" id="PTHR34861">
    <property type="match status" value="1"/>
</dbReference>
<dbReference type="AlphaFoldDB" id="A0A1E4TL85"/>
<dbReference type="PANTHER" id="PTHR34861:SF10">
    <property type="entry name" value="CYCLASE"/>
    <property type="match status" value="1"/>
</dbReference>
<evidence type="ECO:0000313" key="2">
    <source>
        <dbReference type="EMBL" id="ODV92514.1"/>
    </source>
</evidence>
<dbReference type="InterPro" id="IPR007325">
    <property type="entry name" value="KFase/CYL"/>
</dbReference>
<dbReference type="Gene3D" id="3.50.30.50">
    <property type="entry name" value="Putative cyclase"/>
    <property type="match status" value="1"/>
</dbReference>
<comment type="similarity">
    <text evidence="1">Belongs to the Cyclase 1 superfamily.</text>
</comment>
<sequence length="325" mass="36372">MSKPILDTDKNLPKLAELIEQNASKDIPPEAAWIWGDDDEIGRINLLSPERVKLATKEIVSGKTVPLNWDMTKPAVPSFGRQPLELSLHKHPIYPVYDDHFNMNPQSGSQFDGFRHFAYVSRQIFYNNLKLEEVETTSRCGIQAIAQHGIAGRGVLLDFVAYAKDNSIDYDPMSAFEITLNHIKGMIARQKLELHYGDILLVNAGWIEKYETLYKQDPSLVVGVEMPSAIGLQPSDELRDFLHDTYVSVVGADTPSFERSPLDPSQHLLHEYLLTCWGVLIGEMLDTRALAEECKKTGKYSFFFTSAPFNSPGGVSTLANAMAIL</sequence>
<dbReference type="Pfam" id="PF04199">
    <property type="entry name" value="Cyclase"/>
    <property type="match status" value="1"/>
</dbReference>
<keyword evidence="3" id="KW-1185">Reference proteome</keyword>
<dbReference type="EMBL" id="KV453841">
    <property type="protein sequence ID" value="ODV92514.1"/>
    <property type="molecule type" value="Genomic_DNA"/>
</dbReference>
<dbReference type="SUPFAM" id="SSF102198">
    <property type="entry name" value="Putative cyclase"/>
    <property type="match status" value="1"/>
</dbReference>